<evidence type="ECO:0000256" key="5">
    <source>
        <dbReference type="ARBA" id="ARBA00023163"/>
    </source>
</evidence>
<keyword evidence="17" id="KW-1185">Reference proteome</keyword>
<feature type="compositionally biased region" description="Low complexity" evidence="13">
    <location>
        <begin position="362"/>
        <end position="377"/>
    </location>
</feature>
<dbReference type="EnsemblMetazoa" id="AAEL028129-RA">
    <property type="protein sequence ID" value="AAEL028129-PA"/>
    <property type="gene ID" value="AAEL028129"/>
</dbReference>
<sequence length="400" mass="44359">MTEPGAGPEKMTEAQRAIEDFWPQVSEDMQRIKHVEPGNQVLPLARIKKIMKLDEDVKMISAEAPLLFAKAAEIFIQELTLRAWLHTEDNKRRTLQRSDIAMAIAKYDQFDFLIDIVPRDEIKPVRRDYETKPSTDDVQYYLQLAQQHQQALQSSSSSGTTTTTGGAGPSTSGANIVQVQTAPAVVTQQLAQPVVQQQQAQPVQAQAPQIATIATPTQNIYLANPVTGTATMQTTTANTITPTQIATAAATQPFQLVQQVLTPTGEVTHIPIPLSQSQLNFIRSQMQIQGATNVATTSTAATPQPIIIQAPQIQAAPTIIQAAPGSVFLNAAQLQQLQQQQQQQQHQQQQHLPHQQTHIIQQSPVVQQQHQQQQLHQPQHHQVHIQQQHQQHQSPLKTEF</sequence>
<evidence type="ECO:0000256" key="11">
    <source>
        <dbReference type="ARBA" id="ARBA00042333"/>
    </source>
</evidence>
<dbReference type="GO" id="GO:0001228">
    <property type="term" value="F:DNA-binding transcription activator activity, RNA polymerase II-specific"/>
    <property type="evidence" value="ECO:0007669"/>
    <property type="project" value="TreeGrafter"/>
</dbReference>
<dbReference type="GO" id="GO:0016602">
    <property type="term" value="C:CCAAT-binding factor complex"/>
    <property type="evidence" value="ECO:0007669"/>
    <property type="project" value="TreeGrafter"/>
</dbReference>
<evidence type="ECO:0000256" key="13">
    <source>
        <dbReference type="SAM" id="MobiDB-lite"/>
    </source>
</evidence>
<dbReference type="GO" id="GO:0000978">
    <property type="term" value="F:RNA polymerase II cis-regulatory region sequence-specific DNA binding"/>
    <property type="evidence" value="ECO:0007669"/>
    <property type="project" value="TreeGrafter"/>
</dbReference>
<dbReference type="GO" id="GO:0046982">
    <property type="term" value="F:protein heterodimerization activity"/>
    <property type="evidence" value="ECO:0007669"/>
    <property type="project" value="InterPro"/>
</dbReference>
<dbReference type="FunFam" id="1.10.20.10:FF:000006">
    <property type="entry name" value="Nuclear transcription factor Y subunit gamma"/>
    <property type="match status" value="1"/>
</dbReference>
<dbReference type="AlphaFoldDB" id="A0A0P6K0W4"/>
<evidence type="ECO:0000256" key="3">
    <source>
        <dbReference type="ARBA" id="ARBA00023125"/>
    </source>
</evidence>
<dbReference type="EMBL" id="GDUN01000636">
    <property type="protein sequence ID" value="JAN95283.1"/>
    <property type="molecule type" value="mRNA"/>
</dbReference>
<comment type="function">
    <text evidence="7">Component of the sequence-specific heterotrimeric transcription factor (NF-Y) which specifically recognizes a 5'-CCAAT-3' box motif found in the promoters of its target genes. NF-Y can function as both an activator and a repressor, depending on its interacting cofactors.</text>
</comment>
<keyword evidence="3" id="KW-0238">DNA-binding</keyword>
<evidence type="ECO:0000256" key="6">
    <source>
        <dbReference type="ARBA" id="ARBA00023242"/>
    </source>
</evidence>
<evidence type="ECO:0000256" key="10">
    <source>
        <dbReference type="ARBA" id="ARBA00040590"/>
    </source>
</evidence>
<comment type="similarity">
    <text evidence="9">Belongs to the NFYC/HAP5 subunit family.</text>
</comment>
<evidence type="ECO:0000256" key="7">
    <source>
        <dbReference type="ARBA" id="ARBA00025263"/>
    </source>
</evidence>
<dbReference type="InterPro" id="IPR050568">
    <property type="entry name" value="Transcr_DNA_Rep_Reg"/>
</dbReference>
<evidence type="ECO:0000256" key="12">
    <source>
        <dbReference type="ARBA" id="ARBA00042663"/>
    </source>
</evidence>
<dbReference type="Pfam" id="PF00125">
    <property type="entry name" value="Histone"/>
    <property type="match status" value="1"/>
</dbReference>
<dbReference type="EnsemblMetazoa" id="AAEL028129-RB">
    <property type="protein sequence ID" value="AAEL028129-PB"/>
    <property type="gene ID" value="AAEL028129"/>
</dbReference>
<feature type="region of interest" description="Disordered" evidence="13">
    <location>
        <begin position="152"/>
        <end position="174"/>
    </location>
</feature>
<organism evidence="15">
    <name type="scientific">Aedes aegypti</name>
    <name type="common">Yellowfever mosquito</name>
    <name type="synonym">Culex aegypti</name>
    <dbReference type="NCBI Taxonomy" id="7159"/>
    <lineage>
        <taxon>Eukaryota</taxon>
        <taxon>Metazoa</taxon>
        <taxon>Ecdysozoa</taxon>
        <taxon>Arthropoda</taxon>
        <taxon>Hexapoda</taxon>
        <taxon>Insecta</taxon>
        <taxon>Pterygota</taxon>
        <taxon>Neoptera</taxon>
        <taxon>Endopterygota</taxon>
        <taxon>Diptera</taxon>
        <taxon>Nematocera</taxon>
        <taxon>Culicoidea</taxon>
        <taxon>Culicidae</taxon>
        <taxon>Culicinae</taxon>
        <taxon>Aedini</taxon>
        <taxon>Aedes</taxon>
        <taxon>Stegomyia</taxon>
    </lineage>
</organism>
<comment type="subunit">
    <text evidence="8">Heterotrimeric transcription factor composed of three components, NF-YA, NF-YB and NF-YC. NF-YB and NF-YC must interact and dimerize for NF-YA association and DNA binding.</text>
</comment>
<dbReference type="PANTHER" id="PTHR10252:SF8">
    <property type="entry name" value="NUCLEAR TRANSCRIPTION FACTOR Y SUBUNIT GAMMA"/>
    <property type="match status" value="1"/>
</dbReference>
<keyword evidence="2" id="KW-0805">Transcription regulation</keyword>
<feature type="region of interest" description="Disordered" evidence="13">
    <location>
        <begin position="362"/>
        <end position="400"/>
    </location>
</feature>
<feature type="domain" description="Core Histone H2A/H2B/H3" evidence="14">
    <location>
        <begin position="27"/>
        <end position="104"/>
    </location>
</feature>
<dbReference type="PANTHER" id="PTHR10252">
    <property type="entry name" value="HISTONE-LIKE TRANSCRIPTION FACTOR CCAAT-RELATED"/>
    <property type="match status" value="1"/>
</dbReference>
<dbReference type="InterPro" id="IPR009072">
    <property type="entry name" value="Histone-fold"/>
</dbReference>
<dbReference type="CDD" id="cd22908">
    <property type="entry name" value="HFD_NFYC-like"/>
    <property type="match status" value="1"/>
</dbReference>
<dbReference type="Proteomes" id="UP000008820">
    <property type="component" value="Chromosome 1"/>
</dbReference>
<keyword evidence="6" id="KW-0539">Nucleus</keyword>
<dbReference type="Gene3D" id="1.10.20.10">
    <property type="entry name" value="Histone, subunit A"/>
    <property type="match status" value="1"/>
</dbReference>
<evidence type="ECO:0000256" key="4">
    <source>
        <dbReference type="ARBA" id="ARBA00023159"/>
    </source>
</evidence>
<reference evidence="15" key="1">
    <citation type="journal article" date="2016" name="PLoS ONE">
        <title>A Deep Insight into the Sialome of Male and Female Aedes aegypti Mosquitoes.</title>
        <authorList>
            <person name="Ribeiro J.M."/>
            <person name="Martin-Martin I."/>
            <person name="Arca B."/>
            <person name="Calvo E."/>
        </authorList>
    </citation>
    <scope>NUCLEOTIDE SEQUENCE</scope>
    <source>
        <strain evidence="15">Liverpool</strain>
        <tissue evidence="15">Salivary glands</tissue>
    </source>
</reference>
<proteinExistence type="evidence at transcript level"/>
<keyword evidence="5" id="KW-0804">Transcription</keyword>
<protein>
    <recommendedName>
        <fullName evidence="10">Nuclear transcription factor Y subunit gamma</fullName>
    </recommendedName>
    <alternativeName>
        <fullName evidence="11">CAAT box DNA-binding protein subunit C</fullName>
    </alternativeName>
    <alternativeName>
        <fullName evidence="12">Nuclear transcription factor Y subunit C</fullName>
    </alternativeName>
</protein>
<gene>
    <name evidence="16" type="primary">110674834</name>
</gene>
<keyword evidence="4" id="KW-0010">Activator</keyword>
<accession>A0A0P6K0W4</accession>
<evidence type="ECO:0000256" key="9">
    <source>
        <dbReference type="ARBA" id="ARBA00038129"/>
    </source>
</evidence>
<dbReference type="VEuPathDB" id="VectorBase:AAEL028129"/>
<evidence type="ECO:0000256" key="1">
    <source>
        <dbReference type="ARBA" id="ARBA00004123"/>
    </source>
</evidence>
<evidence type="ECO:0000313" key="17">
    <source>
        <dbReference type="Proteomes" id="UP000008820"/>
    </source>
</evidence>
<reference evidence="16 17" key="2">
    <citation type="submission" date="2017-06" db="EMBL/GenBank/DDBJ databases">
        <title>Aedes aegypti genome working group (AGWG) sequencing and assembly.</title>
        <authorList>
            <consortium name="Aedes aegypti Genome Working Group (AGWG)"/>
            <person name="Matthews B.J."/>
        </authorList>
    </citation>
    <scope>NUCLEOTIDE SEQUENCE [LARGE SCALE GENOMIC DNA]</scope>
    <source>
        <strain evidence="16 17">LVP_AGWG</strain>
    </source>
</reference>
<evidence type="ECO:0000256" key="8">
    <source>
        <dbReference type="ARBA" id="ARBA00025911"/>
    </source>
</evidence>
<reference evidence="16" key="3">
    <citation type="submission" date="2022-10" db="UniProtKB">
        <authorList>
            <consortium name="EnsemblMetazoa"/>
        </authorList>
    </citation>
    <scope>IDENTIFICATION</scope>
    <source>
        <strain evidence="16">LVP_AGWG</strain>
    </source>
</reference>
<feature type="compositionally biased region" description="Low complexity" evidence="13">
    <location>
        <begin position="384"/>
        <end position="400"/>
    </location>
</feature>
<name>A0A0P6K0W4_AEDAE</name>
<comment type="subcellular location">
    <subcellularLocation>
        <location evidence="1">Nucleus</location>
    </subcellularLocation>
</comment>
<dbReference type="OrthoDB" id="1272441at2759"/>
<dbReference type="InParanoid" id="A0A0P6K0W4"/>
<evidence type="ECO:0000313" key="16">
    <source>
        <dbReference type="EnsemblMetazoa" id="AAEL028129-PA"/>
    </source>
</evidence>
<dbReference type="FunCoup" id="A0A0P6K0W4">
    <property type="interactions" value="1543"/>
</dbReference>
<dbReference type="InterPro" id="IPR007125">
    <property type="entry name" value="H2A/H2B/H3"/>
</dbReference>
<evidence type="ECO:0000259" key="14">
    <source>
        <dbReference type="Pfam" id="PF00125"/>
    </source>
</evidence>
<dbReference type="SUPFAM" id="SSF47113">
    <property type="entry name" value="Histone-fold"/>
    <property type="match status" value="1"/>
</dbReference>
<evidence type="ECO:0000256" key="2">
    <source>
        <dbReference type="ARBA" id="ARBA00023015"/>
    </source>
</evidence>
<evidence type="ECO:0000313" key="15">
    <source>
        <dbReference type="EMBL" id="JAN95283.1"/>
    </source>
</evidence>